<reference evidence="1" key="2">
    <citation type="journal article" date="2024" name="Plant">
        <title>Genomic evolution and insights into agronomic trait innovations of Sesamum species.</title>
        <authorList>
            <person name="Miao H."/>
            <person name="Wang L."/>
            <person name="Qu L."/>
            <person name="Liu H."/>
            <person name="Sun Y."/>
            <person name="Le M."/>
            <person name="Wang Q."/>
            <person name="Wei S."/>
            <person name="Zheng Y."/>
            <person name="Lin W."/>
            <person name="Duan Y."/>
            <person name="Cao H."/>
            <person name="Xiong S."/>
            <person name="Wang X."/>
            <person name="Wei L."/>
            <person name="Li C."/>
            <person name="Ma Q."/>
            <person name="Ju M."/>
            <person name="Zhao R."/>
            <person name="Li G."/>
            <person name="Mu C."/>
            <person name="Tian Q."/>
            <person name="Mei H."/>
            <person name="Zhang T."/>
            <person name="Gao T."/>
            <person name="Zhang H."/>
        </authorList>
    </citation>
    <scope>NUCLEOTIDE SEQUENCE</scope>
    <source>
        <strain evidence="1">G01</strain>
    </source>
</reference>
<evidence type="ECO:0008006" key="2">
    <source>
        <dbReference type="Google" id="ProtNLM"/>
    </source>
</evidence>
<evidence type="ECO:0000313" key="1">
    <source>
        <dbReference type="EMBL" id="KAL0284578.1"/>
    </source>
</evidence>
<dbReference type="PANTHER" id="PTHR31973:SF187">
    <property type="entry name" value="MUTATOR TRANSPOSASE MUDRA PROTEIN"/>
    <property type="match status" value="1"/>
</dbReference>
<name>A0AAW2IS02_9LAMI</name>
<gene>
    <name evidence="1" type="ORF">Sangu_2819500</name>
</gene>
<dbReference type="EMBL" id="JACGWK010001644">
    <property type="protein sequence ID" value="KAL0284578.1"/>
    <property type="molecule type" value="Genomic_DNA"/>
</dbReference>
<protein>
    <recommendedName>
        <fullName evidence="2">Transposase</fullName>
    </recommendedName>
</protein>
<accession>A0AAW2IS02</accession>
<reference evidence="1" key="1">
    <citation type="submission" date="2020-06" db="EMBL/GenBank/DDBJ databases">
        <authorList>
            <person name="Li T."/>
            <person name="Hu X."/>
            <person name="Zhang T."/>
            <person name="Song X."/>
            <person name="Zhang H."/>
            <person name="Dai N."/>
            <person name="Sheng W."/>
            <person name="Hou X."/>
            <person name="Wei L."/>
        </authorList>
    </citation>
    <scope>NUCLEOTIDE SEQUENCE</scope>
    <source>
        <strain evidence="1">G01</strain>
        <tissue evidence="1">Leaf</tissue>
    </source>
</reference>
<comment type="caution">
    <text evidence="1">The sequence shown here is derived from an EMBL/GenBank/DDBJ whole genome shotgun (WGS) entry which is preliminary data.</text>
</comment>
<sequence>MRLRVMVERTVRGRGLSLRVMGDKTVRGRDWIGMRLRGLTEGQGVELGVDDNFIEIPIQQEDSNKTDNVTENVTDNITENGVLRDWCIRNGVDLEFLRNEAARVTAKCKSCEWRIHASPIQGGPTFQIKTIKGEHTCARTYDNKLANASYIAKRIENAIRDHPTIPVQQLKNRILSKCNVDVSRFKVMRAKKEALERIRGDDAKQYELLWDYCETVRKCNPGSKLLLRKVENSDPPVFDRMYFSLWALKKGFLEGCRPIGLDGCFLKTVYGGQLLVAVGRDGNDNMFPIAMAVVQVENRDTWVGLWVNCWMTLGGWALINGLSFLTDKKVLLRP</sequence>
<proteinExistence type="predicted"/>
<dbReference type="PANTHER" id="PTHR31973">
    <property type="entry name" value="POLYPROTEIN, PUTATIVE-RELATED"/>
    <property type="match status" value="1"/>
</dbReference>
<organism evidence="1">
    <name type="scientific">Sesamum angustifolium</name>
    <dbReference type="NCBI Taxonomy" id="2727405"/>
    <lineage>
        <taxon>Eukaryota</taxon>
        <taxon>Viridiplantae</taxon>
        <taxon>Streptophyta</taxon>
        <taxon>Embryophyta</taxon>
        <taxon>Tracheophyta</taxon>
        <taxon>Spermatophyta</taxon>
        <taxon>Magnoliopsida</taxon>
        <taxon>eudicotyledons</taxon>
        <taxon>Gunneridae</taxon>
        <taxon>Pentapetalae</taxon>
        <taxon>asterids</taxon>
        <taxon>lamiids</taxon>
        <taxon>Lamiales</taxon>
        <taxon>Pedaliaceae</taxon>
        <taxon>Sesamum</taxon>
    </lineage>
</organism>
<dbReference type="AlphaFoldDB" id="A0AAW2IS02"/>